<evidence type="ECO:0000313" key="2">
    <source>
        <dbReference type="Proteomes" id="UP001457282"/>
    </source>
</evidence>
<proteinExistence type="predicted"/>
<gene>
    <name evidence="1" type="ORF">M0R45_022977</name>
</gene>
<keyword evidence="2" id="KW-1185">Reference proteome</keyword>
<protein>
    <submittedName>
        <fullName evidence="1">Uncharacterized protein</fullName>
    </submittedName>
</protein>
<name>A0AAW1WN80_RUBAR</name>
<dbReference type="Proteomes" id="UP001457282">
    <property type="component" value="Unassembled WGS sequence"/>
</dbReference>
<evidence type="ECO:0000313" key="1">
    <source>
        <dbReference type="EMBL" id="KAK9925707.1"/>
    </source>
</evidence>
<dbReference type="AlphaFoldDB" id="A0AAW1WN80"/>
<dbReference type="EMBL" id="JBEDUW010000005">
    <property type="protein sequence ID" value="KAK9925707.1"/>
    <property type="molecule type" value="Genomic_DNA"/>
</dbReference>
<sequence>MVVIWIGGTVDWSGLGRSSGYRRLGGMMVSVWGAVAPVRGGRRRMSVLGLDRAAVIDGWEKDVAGLGGKQWV</sequence>
<accession>A0AAW1WN80</accession>
<reference evidence="1 2" key="1">
    <citation type="journal article" date="2023" name="G3 (Bethesda)">
        <title>A chromosome-length genome assembly and annotation of blackberry (Rubus argutus, cv. 'Hillquist').</title>
        <authorList>
            <person name="Bruna T."/>
            <person name="Aryal R."/>
            <person name="Dudchenko O."/>
            <person name="Sargent D.J."/>
            <person name="Mead D."/>
            <person name="Buti M."/>
            <person name="Cavallini A."/>
            <person name="Hytonen T."/>
            <person name="Andres J."/>
            <person name="Pham M."/>
            <person name="Weisz D."/>
            <person name="Mascagni F."/>
            <person name="Usai G."/>
            <person name="Natali L."/>
            <person name="Bassil N."/>
            <person name="Fernandez G.E."/>
            <person name="Lomsadze A."/>
            <person name="Armour M."/>
            <person name="Olukolu B."/>
            <person name="Poorten T."/>
            <person name="Britton C."/>
            <person name="Davik J."/>
            <person name="Ashrafi H."/>
            <person name="Aiden E.L."/>
            <person name="Borodovsky M."/>
            <person name="Worthington M."/>
        </authorList>
    </citation>
    <scope>NUCLEOTIDE SEQUENCE [LARGE SCALE GENOMIC DNA]</scope>
    <source>
        <strain evidence="1">PI 553951</strain>
    </source>
</reference>
<organism evidence="1 2">
    <name type="scientific">Rubus argutus</name>
    <name type="common">Southern blackberry</name>
    <dbReference type="NCBI Taxonomy" id="59490"/>
    <lineage>
        <taxon>Eukaryota</taxon>
        <taxon>Viridiplantae</taxon>
        <taxon>Streptophyta</taxon>
        <taxon>Embryophyta</taxon>
        <taxon>Tracheophyta</taxon>
        <taxon>Spermatophyta</taxon>
        <taxon>Magnoliopsida</taxon>
        <taxon>eudicotyledons</taxon>
        <taxon>Gunneridae</taxon>
        <taxon>Pentapetalae</taxon>
        <taxon>rosids</taxon>
        <taxon>fabids</taxon>
        <taxon>Rosales</taxon>
        <taxon>Rosaceae</taxon>
        <taxon>Rosoideae</taxon>
        <taxon>Rosoideae incertae sedis</taxon>
        <taxon>Rubus</taxon>
    </lineage>
</organism>
<comment type="caution">
    <text evidence="1">The sequence shown here is derived from an EMBL/GenBank/DDBJ whole genome shotgun (WGS) entry which is preliminary data.</text>
</comment>